<dbReference type="EMBL" id="CAKKNE010000003">
    <property type="protein sequence ID" value="CAH0371159.1"/>
    <property type="molecule type" value="Genomic_DNA"/>
</dbReference>
<protein>
    <submittedName>
        <fullName evidence="1">Uncharacterized protein</fullName>
    </submittedName>
</protein>
<name>A0A8J2SPF2_9STRA</name>
<dbReference type="OrthoDB" id="42952at2759"/>
<evidence type="ECO:0000313" key="1">
    <source>
        <dbReference type="EMBL" id="CAH0371159.1"/>
    </source>
</evidence>
<reference evidence="1" key="1">
    <citation type="submission" date="2021-11" db="EMBL/GenBank/DDBJ databases">
        <authorList>
            <consortium name="Genoscope - CEA"/>
            <person name="William W."/>
        </authorList>
    </citation>
    <scope>NUCLEOTIDE SEQUENCE</scope>
</reference>
<gene>
    <name evidence="1" type="ORF">PECAL_3P10880</name>
</gene>
<proteinExistence type="predicted"/>
<sequence>MQPFRAAFVATCAAVAAANNSLELVRDVALEDVPAGPRELHQRYSEIFRYGNRNAASHLWTSYILDRASVTPAAQIESLFSGFCAVSGSPVYPSDYKRYRLRLKHAVTGVDEVGFMYYCCWPCVCDTWDFIKVDTLTITTADGPKEYRFAVIGDPCRNEEQLDVPFIQPFDGRTTTLRRDAPEVRCADSRLIGATHTDHGFIAISMFFDAPSDEEEDRGVWQPGRVVQRGGHVFQDDVEYSDMCSQRAANGYDSGMGEIFRRVAAITPVGSNQIEAPDAIGALL</sequence>
<dbReference type="Proteomes" id="UP000789595">
    <property type="component" value="Unassembled WGS sequence"/>
</dbReference>
<accession>A0A8J2SPF2</accession>
<evidence type="ECO:0000313" key="2">
    <source>
        <dbReference type="Proteomes" id="UP000789595"/>
    </source>
</evidence>
<keyword evidence="2" id="KW-1185">Reference proteome</keyword>
<organism evidence="1 2">
    <name type="scientific">Pelagomonas calceolata</name>
    <dbReference type="NCBI Taxonomy" id="35677"/>
    <lineage>
        <taxon>Eukaryota</taxon>
        <taxon>Sar</taxon>
        <taxon>Stramenopiles</taxon>
        <taxon>Ochrophyta</taxon>
        <taxon>Pelagophyceae</taxon>
        <taxon>Pelagomonadales</taxon>
        <taxon>Pelagomonadaceae</taxon>
        <taxon>Pelagomonas</taxon>
    </lineage>
</organism>
<dbReference type="AlphaFoldDB" id="A0A8J2SPF2"/>
<comment type="caution">
    <text evidence="1">The sequence shown here is derived from an EMBL/GenBank/DDBJ whole genome shotgun (WGS) entry which is preliminary data.</text>
</comment>